<accession>A0ABP7DCB4</accession>
<organism evidence="2 3">
    <name type="scientific">Nonomuraea antimicrobica</name>
    <dbReference type="NCBI Taxonomy" id="561173"/>
    <lineage>
        <taxon>Bacteria</taxon>
        <taxon>Bacillati</taxon>
        <taxon>Actinomycetota</taxon>
        <taxon>Actinomycetes</taxon>
        <taxon>Streptosporangiales</taxon>
        <taxon>Streptosporangiaceae</taxon>
        <taxon>Nonomuraea</taxon>
    </lineage>
</organism>
<comment type="caution">
    <text evidence="2">The sequence shown here is derived from an EMBL/GenBank/DDBJ whole genome shotgun (WGS) entry which is preliminary data.</text>
</comment>
<protein>
    <submittedName>
        <fullName evidence="2">Uncharacterized protein</fullName>
    </submittedName>
</protein>
<evidence type="ECO:0000256" key="1">
    <source>
        <dbReference type="SAM" id="MobiDB-lite"/>
    </source>
</evidence>
<sequence length="62" mass="7022">MAQPKRDAAYDKTHSRLTREAHNSYVNDVDSGAESPSARRAYDMNLRRSMPVDGKGRQGRRS</sequence>
<evidence type="ECO:0000313" key="3">
    <source>
        <dbReference type="Proteomes" id="UP001500902"/>
    </source>
</evidence>
<dbReference type="EMBL" id="BAAAZP010000169">
    <property type="protein sequence ID" value="GAA3702304.1"/>
    <property type="molecule type" value="Genomic_DNA"/>
</dbReference>
<proteinExistence type="predicted"/>
<feature type="compositionally biased region" description="Basic and acidic residues" evidence="1">
    <location>
        <begin position="1"/>
        <end position="22"/>
    </location>
</feature>
<dbReference type="RefSeq" id="WP_344890652.1">
    <property type="nucleotide sequence ID" value="NZ_BAAAZP010000169.1"/>
</dbReference>
<gene>
    <name evidence="2" type="ORF">GCM10022224_080110</name>
</gene>
<evidence type="ECO:0000313" key="2">
    <source>
        <dbReference type="EMBL" id="GAA3702304.1"/>
    </source>
</evidence>
<reference evidence="3" key="1">
    <citation type="journal article" date="2019" name="Int. J. Syst. Evol. Microbiol.">
        <title>The Global Catalogue of Microorganisms (GCM) 10K type strain sequencing project: providing services to taxonomists for standard genome sequencing and annotation.</title>
        <authorList>
            <consortium name="The Broad Institute Genomics Platform"/>
            <consortium name="The Broad Institute Genome Sequencing Center for Infectious Disease"/>
            <person name="Wu L."/>
            <person name="Ma J."/>
        </authorList>
    </citation>
    <scope>NUCLEOTIDE SEQUENCE [LARGE SCALE GENOMIC DNA]</scope>
    <source>
        <strain evidence="3">JCM 16904</strain>
    </source>
</reference>
<name>A0ABP7DCB4_9ACTN</name>
<dbReference type="Proteomes" id="UP001500902">
    <property type="component" value="Unassembled WGS sequence"/>
</dbReference>
<keyword evidence="3" id="KW-1185">Reference proteome</keyword>
<feature type="region of interest" description="Disordered" evidence="1">
    <location>
        <begin position="1"/>
        <end position="62"/>
    </location>
</feature>